<proteinExistence type="predicted"/>
<accession>A0A5C3NR72</accession>
<evidence type="ECO:0000313" key="2">
    <source>
        <dbReference type="Proteomes" id="UP000308197"/>
    </source>
</evidence>
<keyword evidence="2" id="KW-1185">Reference proteome</keyword>
<dbReference type="AlphaFoldDB" id="A0A5C3NR72"/>
<dbReference type="EMBL" id="ML211922">
    <property type="protein sequence ID" value="TFK79825.1"/>
    <property type="molecule type" value="Genomic_DNA"/>
</dbReference>
<sequence length="61" mass="6652">MRPVFRKNGAKPVLSDLAELIANSIAGNLLTQSFWLGPIHCRSICSTVRLARSVEPSVSGW</sequence>
<gene>
    <name evidence="1" type="ORF">K466DRAFT_504927</name>
</gene>
<protein>
    <submittedName>
        <fullName evidence="1">Uncharacterized protein</fullName>
    </submittedName>
</protein>
<name>A0A5C3NR72_9APHY</name>
<dbReference type="InParanoid" id="A0A5C3NR72"/>
<dbReference type="Proteomes" id="UP000308197">
    <property type="component" value="Unassembled WGS sequence"/>
</dbReference>
<reference evidence="1 2" key="1">
    <citation type="journal article" date="2019" name="Nat. Ecol. Evol.">
        <title>Megaphylogeny resolves global patterns of mushroom evolution.</title>
        <authorList>
            <person name="Varga T."/>
            <person name="Krizsan K."/>
            <person name="Foldi C."/>
            <person name="Dima B."/>
            <person name="Sanchez-Garcia M."/>
            <person name="Sanchez-Ramirez S."/>
            <person name="Szollosi G.J."/>
            <person name="Szarkandi J.G."/>
            <person name="Papp V."/>
            <person name="Albert L."/>
            <person name="Andreopoulos W."/>
            <person name="Angelini C."/>
            <person name="Antonin V."/>
            <person name="Barry K.W."/>
            <person name="Bougher N.L."/>
            <person name="Buchanan P."/>
            <person name="Buyck B."/>
            <person name="Bense V."/>
            <person name="Catcheside P."/>
            <person name="Chovatia M."/>
            <person name="Cooper J."/>
            <person name="Damon W."/>
            <person name="Desjardin D."/>
            <person name="Finy P."/>
            <person name="Geml J."/>
            <person name="Haridas S."/>
            <person name="Hughes K."/>
            <person name="Justo A."/>
            <person name="Karasinski D."/>
            <person name="Kautmanova I."/>
            <person name="Kiss B."/>
            <person name="Kocsube S."/>
            <person name="Kotiranta H."/>
            <person name="LaButti K.M."/>
            <person name="Lechner B.E."/>
            <person name="Liimatainen K."/>
            <person name="Lipzen A."/>
            <person name="Lukacs Z."/>
            <person name="Mihaltcheva S."/>
            <person name="Morgado L.N."/>
            <person name="Niskanen T."/>
            <person name="Noordeloos M.E."/>
            <person name="Ohm R.A."/>
            <person name="Ortiz-Santana B."/>
            <person name="Ovrebo C."/>
            <person name="Racz N."/>
            <person name="Riley R."/>
            <person name="Savchenko A."/>
            <person name="Shiryaev A."/>
            <person name="Soop K."/>
            <person name="Spirin V."/>
            <person name="Szebenyi C."/>
            <person name="Tomsovsky M."/>
            <person name="Tulloss R.E."/>
            <person name="Uehling J."/>
            <person name="Grigoriev I.V."/>
            <person name="Vagvolgyi C."/>
            <person name="Papp T."/>
            <person name="Martin F.M."/>
            <person name="Miettinen O."/>
            <person name="Hibbett D.S."/>
            <person name="Nagy L.G."/>
        </authorList>
    </citation>
    <scope>NUCLEOTIDE SEQUENCE [LARGE SCALE GENOMIC DNA]</scope>
    <source>
        <strain evidence="1 2">HHB13444</strain>
    </source>
</reference>
<evidence type="ECO:0000313" key="1">
    <source>
        <dbReference type="EMBL" id="TFK79825.1"/>
    </source>
</evidence>
<organism evidence="1 2">
    <name type="scientific">Polyporus arcularius HHB13444</name>
    <dbReference type="NCBI Taxonomy" id="1314778"/>
    <lineage>
        <taxon>Eukaryota</taxon>
        <taxon>Fungi</taxon>
        <taxon>Dikarya</taxon>
        <taxon>Basidiomycota</taxon>
        <taxon>Agaricomycotina</taxon>
        <taxon>Agaricomycetes</taxon>
        <taxon>Polyporales</taxon>
        <taxon>Polyporaceae</taxon>
        <taxon>Polyporus</taxon>
    </lineage>
</organism>